<keyword evidence="1" id="KW-1277">Toxin-antitoxin system</keyword>
<dbReference type="GO" id="GO:0004540">
    <property type="term" value="F:RNA nuclease activity"/>
    <property type="evidence" value="ECO:0007669"/>
    <property type="project" value="InterPro"/>
</dbReference>
<dbReference type="InterPro" id="IPR008201">
    <property type="entry name" value="HepT-like"/>
</dbReference>
<keyword evidence="2" id="KW-0540">Nuclease</keyword>
<protein>
    <recommendedName>
        <fullName evidence="7">DUF86 domain-containing protein</fullName>
    </recommendedName>
</protein>
<comment type="caution">
    <text evidence="5">The sequence shown here is derived from an EMBL/GenBank/DDBJ whole genome shotgun (WGS) entry which is preliminary data.</text>
</comment>
<dbReference type="EMBL" id="MFAT01000037">
    <property type="protein sequence ID" value="OGD86205.1"/>
    <property type="molecule type" value="Genomic_DNA"/>
</dbReference>
<evidence type="ECO:0000256" key="4">
    <source>
        <dbReference type="ARBA" id="ARBA00024207"/>
    </source>
</evidence>
<comment type="similarity">
    <text evidence="4">Belongs to the HepT RNase toxin family.</text>
</comment>
<accession>A0A1F5G302</accession>
<evidence type="ECO:0000313" key="6">
    <source>
        <dbReference type="Proteomes" id="UP000176317"/>
    </source>
</evidence>
<dbReference type="Gene3D" id="1.20.120.580">
    <property type="entry name" value="bsu32300-like"/>
    <property type="match status" value="1"/>
</dbReference>
<evidence type="ECO:0008006" key="7">
    <source>
        <dbReference type="Google" id="ProtNLM"/>
    </source>
</evidence>
<dbReference type="PANTHER" id="PTHR33397:SF5">
    <property type="entry name" value="RNASE YUTE-RELATED"/>
    <property type="match status" value="1"/>
</dbReference>
<evidence type="ECO:0000256" key="3">
    <source>
        <dbReference type="ARBA" id="ARBA00022801"/>
    </source>
</evidence>
<dbReference type="Pfam" id="PF01934">
    <property type="entry name" value="HepT-like"/>
    <property type="match status" value="1"/>
</dbReference>
<gene>
    <name evidence="5" type="ORF">A2164_02025</name>
</gene>
<evidence type="ECO:0000313" key="5">
    <source>
        <dbReference type="EMBL" id="OGD86205.1"/>
    </source>
</evidence>
<dbReference type="GO" id="GO:0016787">
    <property type="term" value="F:hydrolase activity"/>
    <property type="evidence" value="ECO:0007669"/>
    <property type="project" value="UniProtKB-KW"/>
</dbReference>
<dbReference type="GO" id="GO:0110001">
    <property type="term" value="C:toxin-antitoxin complex"/>
    <property type="evidence" value="ECO:0007669"/>
    <property type="project" value="InterPro"/>
</dbReference>
<dbReference type="InterPro" id="IPR052379">
    <property type="entry name" value="Type_VII_TA_RNase"/>
</dbReference>
<evidence type="ECO:0000256" key="2">
    <source>
        <dbReference type="ARBA" id="ARBA00022722"/>
    </source>
</evidence>
<reference evidence="5 6" key="1">
    <citation type="journal article" date="2016" name="Nat. Commun.">
        <title>Thousands of microbial genomes shed light on interconnected biogeochemical processes in an aquifer system.</title>
        <authorList>
            <person name="Anantharaman K."/>
            <person name="Brown C.T."/>
            <person name="Hug L.A."/>
            <person name="Sharon I."/>
            <person name="Castelle C.J."/>
            <person name="Probst A.J."/>
            <person name="Thomas B.C."/>
            <person name="Singh A."/>
            <person name="Wilkins M.J."/>
            <person name="Karaoz U."/>
            <person name="Brodie E.L."/>
            <person name="Williams K.H."/>
            <person name="Hubbard S.S."/>
            <person name="Banfield J.F."/>
        </authorList>
    </citation>
    <scope>NUCLEOTIDE SEQUENCE [LARGE SCALE GENOMIC DNA]</scope>
</reference>
<dbReference type="InterPro" id="IPR037038">
    <property type="entry name" value="HepT-like_sf"/>
</dbReference>
<proteinExistence type="inferred from homology"/>
<dbReference type="AlphaFoldDB" id="A0A1F5G302"/>
<keyword evidence="3" id="KW-0378">Hydrolase</keyword>
<sequence>MLDTYRIRTRIKEIRKRLTILNKYFQHLPEDKLTRDERLNAEAERHLQIAIQASLDIANHIVAALGLDRPAKETSEAFYSLASEGIIPDKFVNNMVKITGYRNILVHGYLDVDRHQTYINIQKHLSDLSVFAKHIENFLEKRNHKSQ</sequence>
<organism evidence="5 6">
    <name type="scientific">Candidatus Curtissbacteria bacterium RBG_13_35_7</name>
    <dbReference type="NCBI Taxonomy" id="1797705"/>
    <lineage>
        <taxon>Bacteria</taxon>
        <taxon>Candidatus Curtissiibacteriota</taxon>
    </lineage>
</organism>
<name>A0A1F5G302_9BACT</name>
<dbReference type="Proteomes" id="UP000176317">
    <property type="component" value="Unassembled WGS sequence"/>
</dbReference>
<dbReference type="PANTHER" id="PTHR33397">
    <property type="entry name" value="UPF0331 PROTEIN YUTE"/>
    <property type="match status" value="1"/>
</dbReference>
<dbReference type="NCBIfam" id="NF047751">
    <property type="entry name" value="HepT_toxin"/>
    <property type="match status" value="1"/>
</dbReference>
<evidence type="ECO:0000256" key="1">
    <source>
        <dbReference type="ARBA" id="ARBA00022649"/>
    </source>
</evidence>